<dbReference type="SUPFAM" id="SSF53067">
    <property type="entry name" value="Actin-like ATPase domain"/>
    <property type="match status" value="2"/>
</dbReference>
<keyword evidence="5" id="KW-0067">ATP-binding</keyword>
<evidence type="ECO:0000256" key="4">
    <source>
        <dbReference type="ARBA" id="ARBA00022777"/>
    </source>
</evidence>
<organism evidence="8 9">
    <name type="scientific">Blautia liquoris</name>
    <dbReference type="NCBI Taxonomy" id="2779518"/>
    <lineage>
        <taxon>Bacteria</taxon>
        <taxon>Bacillati</taxon>
        <taxon>Bacillota</taxon>
        <taxon>Clostridia</taxon>
        <taxon>Lachnospirales</taxon>
        <taxon>Lachnospiraceae</taxon>
        <taxon>Blautia</taxon>
    </lineage>
</organism>
<dbReference type="Gene3D" id="3.30.420.40">
    <property type="match status" value="2"/>
</dbReference>
<protein>
    <submittedName>
        <fullName evidence="8">Glycerol kinase GlpK</fullName>
        <ecNumber evidence="8">2.7.1.30</ecNumber>
    </submittedName>
</protein>
<evidence type="ECO:0000256" key="2">
    <source>
        <dbReference type="ARBA" id="ARBA00022679"/>
    </source>
</evidence>
<evidence type="ECO:0000259" key="7">
    <source>
        <dbReference type="Pfam" id="PF02782"/>
    </source>
</evidence>
<keyword evidence="9" id="KW-1185">Reference proteome</keyword>
<sequence length="506" mass="56312">MSELKYIIGIDQSTQGTKALLFDQNGRLLLRTDKSHRQIVNDKGWVSHDLDEIYHNTLETVKQLFHKSGINSRQIAGIGISNQRETTAVWDRDSGKPLDDAIVWQCKRAGSISQDLKKRGYAEIVREKTGIPLSPYFPAPKMSWLLQKKDNTDSSIDRTRLAGTGKLCLGTIDSWLIYKLTNDHVFRTDYSNASRTQLFNIHSLKWDEELCRIFGVPMICLPEVCGSDEIFGYTRMGGLFDKGVPICGVLGDSHGALFGQGCQKPGMIKATYGTGSSLMLNTGENLIQSTHGMVTSLAWKRSGKVNYVLEGNLNYTGAVISWMKDDLGLIVSADETEGLAFLANPGDTTYLVPAFTGLGAPYWDENARACISGMSRLTGKAEIVKAGLDCIAYQITDLLTAMELDTNQKITELRVDGGPTKNKYLMQFQSDIADKKISVPYEEELSGIGAAYMAGISAGLYEEDKLFGSMDREFYHPAQDRERWEVKYEGWKATVHMLGQHFPKKM</sequence>
<feature type="domain" description="Carbohydrate kinase FGGY N-terminal" evidence="6">
    <location>
        <begin position="6"/>
        <end position="259"/>
    </location>
</feature>
<dbReference type="InterPro" id="IPR043129">
    <property type="entry name" value="ATPase_NBD"/>
</dbReference>
<proteinExistence type="inferred from homology"/>
<dbReference type="NCBIfam" id="NF000756">
    <property type="entry name" value="PRK00047.1"/>
    <property type="match status" value="1"/>
</dbReference>
<dbReference type="Proteomes" id="UP000593601">
    <property type="component" value="Chromosome"/>
</dbReference>
<dbReference type="PIRSF" id="PIRSF000538">
    <property type="entry name" value="GlpK"/>
    <property type="match status" value="1"/>
</dbReference>
<evidence type="ECO:0000313" key="9">
    <source>
        <dbReference type="Proteomes" id="UP000593601"/>
    </source>
</evidence>
<evidence type="ECO:0000256" key="5">
    <source>
        <dbReference type="ARBA" id="ARBA00022840"/>
    </source>
</evidence>
<dbReference type="CDD" id="cd07769">
    <property type="entry name" value="ASKHA_NBD_FGGY_GK"/>
    <property type="match status" value="1"/>
</dbReference>
<keyword evidence="3" id="KW-0547">Nucleotide-binding</keyword>
<evidence type="ECO:0000259" key="6">
    <source>
        <dbReference type="Pfam" id="PF00370"/>
    </source>
</evidence>
<dbReference type="GO" id="GO:0005524">
    <property type="term" value="F:ATP binding"/>
    <property type="evidence" value="ECO:0007669"/>
    <property type="project" value="UniProtKB-KW"/>
</dbReference>
<keyword evidence="2 8" id="KW-0808">Transferase</keyword>
<dbReference type="RefSeq" id="WP_193736586.1">
    <property type="nucleotide sequence ID" value="NZ_CP063304.1"/>
</dbReference>
<reference evidence="8 9" key="1">
    <citation type="submission" date="2020-10" db="EMBL/GenBank/DDBJ databases">
        <title>Blautia liquoris sp.nov., isolated from the mud in a fermentation cellar used for the production of Chinese strong-flavoured liquor.</title>
        <authorList>
            <person name="Lu L."/>
        </authorList>
    </citation>
    <scope>NUCLEOTIDE SEQUENCE [LARGE SCALE GENOMIC DNA]</scope>
    <source>
        <strain evidence="8 9">LZLJ-3</strain>
    </source>
</reference>
<dbReference type="InterPro" id="IPR018485">
    <property type="entry name" value="FGGY_C"/>
</dbReference>
<dbReference type="PANTHER" id="PTHR10196:SF69">
    <property type="entry name" value="GLYCEROL KINASE"/>
    <property type="match status" value="1"/>
</dbReference>
<evidence type="ECO:0000313" key="8">
    <source>
        <dbReference type="EMBL" id="QOV20266.1"/>
    </source>
</evidence>
<evidence type="ECO:0000256" key="3">
    <source>
        <dbReference type="ARBA" id="ARBA00022741"/>
    </source>
</evidence>
<gene>
    <name evidence="8" type="primary">glpK</name>
    <name evidence="8" type="ORF">INP51_04775</name>
</gene>
<name>A0A7M2RIV9_9FIRM</name>
<dbReference type="GO" id="GO:0005829">
    <property type="term" value="C:cytosol"/>
    <property type="evidence" value="ECO:0007669"/>
    <property type="project" value="TreeGrafter"/>
</dbReference>
<dbReference type="GO" id="GO:0019563">
    <property type="term" value="P:glycerol catabolic process"/>
    <property type="evidence" value="ECO:0007669"/>
    <property type="project" value="TreeGrafter"/>
</dbReference>
<dbReference type="InterPro" id="IPR000577">
    <property type="entry name" value="Carb_kinase_FGGY"/>
</dbReference>
<feature type="domain" description="Carbohydrate kinase FGGY C-terminal" evidence="7">
    <location>
        <begin position="269"/>
        <end position="457"/>
    </location>
</feature>
<accession>A0A7M2RIV9</accession>
<dbReference type="PANTHER" id="PTHR10196">
    <property type="entry name" value="SUGAR KINASE"/>
    <property type="match status" value="1"/>
</dbReference>
<dbReference type="EC" id="2.7.1.30" evidence="8"/>
<dbReference type="EMBL" id="CP063304">
    <property type="protein sequence ID" value="QOV20266.1"/>
    <property type="molecule type" value="Genomic_DNA"/>
</dbReference>
<dbReference type="KEGG" id="bliq:INP51_04775"/>
<dbReference type="Pfam" id="PF02782">
    <property type="entry name" value="FGGY_C"/>
    <property type="match status" value="1"/>
</dbReference>
<dbReference type="Pfam" id="PF00370">
    <property type="entry name" value="FGGY_N"/>
    <property type="match status" value="1"/>
</dbReference>
<keyword evidence="4 8" id="KW-0418">Kinase</keyword>
<dbReference type="GO" id="GO:0004370">
    <property type="term" value="F:glycerol kinase activity"/>
    <property type="evidence" value="ECO:0007669"/>
    <property type="project" value="UniProtKB-EC"/>
</dbReference>
<dbReference type="AlphaFoldDB" id="A0A7M2RIV9"/>
<dbReference type="InterPro" id="IPR018484">
    <property type="entry name" value="FGGY_N"/>
</dbReference>
<evidence type="ECO:0000256" key="1">
    <source>
        <dbReference type="ARBA" id="ARBA00009156"/>
    </source>
</evidence>
<comment type="similarity">
    <text evidence="1">Belongs to the FGGY kinase family.</text>
</comment>